<sequence>MQSNGRIAELLVQLMSGQSVETEKVLAKYAISKRTYQRDLAYVRNALIENGVGELQECAGTYRLLRQSTREDYQKALVTSHVLLGSRALTVAELKDTLAYLAKGLPEELQAELRQKLTLARGSYTALSRPKPLLERLHIITDLIAANQRMTFVYHGSDFHVPQPQTHHAQPVAVFFEVHYFYIAMLSEEHAGYWLYRLDRIVKILDHTAGQHLDYAHRFSLQDHRRQSYLLDSGSVTPIQFIYRNALQTVLDQFPQARVLATLPDGSHKIEAYVKVDGAMLWLLSQGAGVEVVSPPLLKKRMKKALQAALKQYQ</sequence>
<dbReference type="RefSeq" id="WP_225424386.1">
    <property type="nucleotide sequence ID" value="NZ_BJEA01000008.1"/>
</dbReference>
<proteinExistence type="predicted"/>
<evidence type="ECO:0000259" key="1">
    <source>
        <dbReference type="Pfam" id="PF25583"/>
    </source>
</evidence>
<dbReference type="Proteomes" id="UP001589691">
    <property type="component" value="Unassembled WGS sequence"/>
</dbReference>
<organism evidence="2 3">
    <name type="scientific">Lactiplantibacillus modestisalitolerans</name>
    <dbReference type="NCBI Taxonomy" id="1457219"/>
    <lineage>
        <taxon>Bacteria</taxon>
        <taxon>Bacillati</taxon>
        <taxon>Bacillota</taxon>
        <taxon>Bacilli</taxon>
        <taxon>Lactobacillales</taxon>
        <taxon>Lactobacillaceae</taxon>
        <taxon>Lactiplantibacillus</taxon>
    </lineage>
</organism>
<keyword evidence="3" id="KW-1185">Reference proteome</keyword>
<protein>
    <submittedName>
        <fullName evidence="2">Helix-turn-helix transcriptional regulator</fullName>
    </submittedName>
</protein>
<accession>A0ABV5WTP4</accession>
<dbReference type="Pfam" id="PF25583">
    <property type="entry name" value="WCX"/>
    <property type="match status" value="1"/>
</dbReference>
<name>A0ABV5WTP4_9LACO</name>
<reference evidence="2 3" key="1">
    <citation type="submission" date="2024-09" db="EMBL/GenBank/DDBJ databases">
        <authorList>
            <person name="Sun Q."/>
            <person name="Mori K."/>
        </authorList>
    </citation>
    <scope>NUCLEOTIDE SEQUENCE [LARGE SCALE GENOMIC DNA]</scope>
    <source>
        <strain evidence="2 3">TBRC 4576</strain>
    </source>
</reference>
<dbReference type="EMBL" id="JBHLZY010000009">
    <property type="protein sequence ID" value="MFB9769078.1"/>
    <property type="molecule type" value="Genomic_DNA"/>
</dbReference>
<gene>
    <name evidence="2" type="ORF">ACFFLI_04205</name>
</gene>
<dbReference type="PANTHER" id="PTHR34580:SF1">
    <property type="entry name" value="PROTEIN PAFC"/>
    <property type="match status" value="1"/>
</dbReference>
<feature type="domain" description="WCX" evidence="1">
    <location>
        <begin position="248"/>
        <end position="310"/>
    </location>
</feature>
<dbReference type="InterPro" id="IPR051534">
    <property type="entry name" value="CBASS_pafABC_assoc_protein"/>
</dbReference>
<comment type="caution">
    <text evidence="2">The sequence shown here is derived from an EMBL/GenBank/DDBJ whole genome shotgun (WGS) entry which is preliminary data.</text>
</comment>
<dbReference type="PANTHER" id="PTHR34580">
    <property type="match status" value="1"/>
</dbReference>
<evidence type="ECO:0000313" key="2">
    <source>
        <dbReference type="EMBL" id="MFB9769078.1"/>
    </source>
</evidence>
<dbReference type="InterPro" id="IPR057727">
    <property type="entry name" value="WCX_dom"/>
</dbReference>
<evidence type="ECO:0000313" key="3">
    <source>
        <dbReference type="Proteomes" id="UP001589691"/>
    </source>
</evidence>